<sequence>MAGRGGRKGRGRGRKRGGIESSAEQPSDYSTTLQSSKDEDYVPSPTNLRYPTRQLRALAAKPTTLLSPVRNVIPKTARQSPRLNLPKTGLVPNKKLTLSGNGENETPHELKLCTSTQPPKDELISNSQAGSSRYSNPEENIGDSLPIGNDYINTITNTNKSVTAGSLENLPAPITDNFISDQQVDPVPEVIPTPHQNNYVDIEGPTNFTAKSPHSHYPSRTNSNTSIDITEFAKRLHDETDNEVESAPDPGLEDVCGHKVKSEFAPLLRRLFAKHGDITAHTVLQSPNILSNYLQQLCRVCEHLERAKFLLIKRAELDSMLADVHDFEKVNLNVGWLRERLEYVTQTRIGYEQYYSLKEELGKYEESIRSVEEKLDGYKSRLCDVQQRIVDVEGELEAKRAKAGPVRNVVLDLKARLKILAKKNLMDGLY</sequence>
<dbReference type="PANTHER" id="PTHR35358">
    <property type="entry name" value="OS06G0711100 PROTEIN"/>
    <property type="match status" value="1"/>
</dbReference>
<reference evidence="4" key="1">
    <citation type="journal article" date="2024" name="IScience">
        <title>Strigolactones Initiate the Formation of Haustorium-like Structures in Castilleja.</title>
        <authorList>
            <person name="Buerger M."/>
            <person name="Peterson D."/>
            <person name="Chory J."/>
        </authorList>
    </citation>
    <scope>NUCLEOTIDE SEQUENCE [LARGE SCALE GENOMIC DNA]</scope>
</reference>
<feature type="region of interest" description="Disordered" evidence="2">
    <location>
        <begin position="1"/>
        <end position="50"/>
    </location>
</feature>
<evidence type="ECO:0000256" key="2">
    <source>
        <dbReference type="SAM" id="MobiDB-lite"/>
    </source>
</evidence>
<accession>A0ABD3BBB5</accession>
<organism evidence="3 4">
    <name type="scientific">Castilleja foliolosa</name>
    <dbReference type="NCBI Taxonomy" id="1961234"/>
    <lineage>
        <taxon>Eukaryota</taxon>
        <taxon>Viridiplantae</taxon>
        <taxon>Streptophyta</taxon>
        <taxon>Embryophyta</taxon>
        <taxon>Tracheophyta</taxon>
        <taxon>Spermatophyta</taxon>
        <taxon>Magnoliopsida</taxon>
        <taxon>eudicotyledons</taxon>
        <taxon>Gunneridae</taxon>
        <taxon>Pentapetalae</taxon>
        <taxon>asterids</taxon>
        <taxon>lamiids</taxon>
        <taxon>Lamiales</taxon>
        <taxon>Orobanchaceae</taxon>
        <taxon>Pedicularideae</taxon>
        <taxon>Castillejinae</taxon>
        <taxon>Castilleja</taxon>
    </lineage>
</organism>
<feature type="region of interest" description="Disordered" evidence="2">
    <location>
        <begin position="73"/>
        <end position="142"/>
    </location>
</feature>
<gene>
    <name evidence="3" type="ORF">CASFOL_041432</name>
</gene>
<dbReference type="InterPro" id="IPR007942">
    <property type="entry name" value="PLipase-like"/>
</dbReference>
<keyword evidence="1" id="KW-0175">Coiled coil</keyword>
<evidence type="ECO:0000313" key="3">
    <source>
        <dbReference type="EMBL" id="KAL3614675.1"/>
    </source>
</evidence>
<keyword evidence="4" id="KW-1185">Reference proteome</keyword>
<dbReference type="AlphaFoldDB" id="A0ABD3BBB5"/>
<evidence type="ECO:0000256" key="1">
    <source>
        <dbReference type="SAM" id="Coils"/>
    </source>
</evidence>
<name>A0ABD3BBB5_9LAMI</name>
<dbReference type="EMBL" id="JAVIJP010000103">
    <property type="protein sequence ID" value="KAL3614675.1"/>
    <property type="molecule type" value="Genomic_DNA"/>
</dbReference>
<feature type="compositionally biased region" description="Basic residues" evidence="2">
    <location>
        <begin position="1"/>
        <end position="16"/>
    </location>
</feature>
<dbReference type="PANTHER" id="PTHR35358:SF10">
    <property type="entry name" value="PLANT PHOSPHOLIPASE-LIKE PROTEIN"/>
    <property type="match status" value="1"/>
</dbReference>
<dbReference type="Proteomes" id="UP001632038">
    <property type="component" value="Unassembled WGS sequence"/>
</dbReference>
<evidence type="ECO:0000313" key="4">
    <source>
        <dbReference type="Proteomes" id="UP001632038"/>
    </source>
</evidence>
<feature type="compositionally biased region" description="Polar residues" evidence="2">
    <location>
        <begin position="22"/>
        <end position="35"/>
    </location>
</feature>
<feature type="compositionally biased region" description="Polar residues" evidence="2">
    <location>
        <begin position="113"/>
        <end position="138"/>
    </location>
</feature>
<comment type="caution">
    <text evidence="3">The sequence shown here is derived from an EMBL/GenBank/DDBJ whole genome shotgun (WGS) entry which is preliminary data.</text>
</comment>
<feature type="coiled-coil region" evidence="1">
    <location>
        <begin position="354"/>
        <end position="381"/>
    </location>
</feature>
<protein>
    <submittedName>
        <fullName evidence="3">Uncharacterized protein</fullName>
    </submittedName>
</protein>
<proteinExistence type="predicted"/>
<dbReference type="Pfam" id="PF05278">
    <property type="entry name" value="PEARLI-4"/>
    <property type="match status" value="1"/>
</dbReference>